<dbReference type="AlphaFoldDB" id="T0L1B6"/>
<keyword evidence="1" id="KW-0732">Signal</keyword>
<proteinExistence type="predicted"/>
<reference evidence="2 3" key="1">
    <citation type="submission" date="2013-07" db="EMBL/GenBank/DDBJ databases">
        <title>Sulfurimonas hongkongensis AST-10 Genome Sequencing.</title>
        <authorList>
            <person name="Cai L."/>
            <person name="Zhang T."/>
        </authorList>
    </citation>
    <scope>NUCLEOTIDE SEQUENCE [LARGE SCALE GENOMIC DNA]</scope>
    <source>
        <strain evidence="2 3">AST-10</strain>
    </source>
</reference>
<dbReference type="eggNOG" id="COG4773">
    <property type="taxonomic scope" value="Bacteria"/>
</dbReference>
<dbReference type="InterPro" id="IPR023614">
    <property type="entry name" value="Porin_dom_sf"/>
</dbReference>
<evidence type="ECO:0008006" key="4">
    <source>
        <dbReference type="Google" id="ProtNLM"/>
    </source>
</evidence>
<name>T0L1B6_9BACT</name>
<dbReference type="SUPFAM" id="SSF56935">
    <property type="entry name" value="Porins"/>
    <property type="match status" value="1"/>
</dbReference>
<dbReference type="STRING" id="1172190.M947_06110"/>
<dbReference type="Proteomes" id="UP000015520">
    <property type="component" value="Unassembled WGS sequence"/>
</dbReference>
<organism evidence="2 3">
    <name type="scientific">Sulfurimonas hongkongensis</name>
    <dbReference type="NCBI Taxonomy" id="1172190"/>
    <lineage>
        <taxon>Bacteria</taxon>
        <taxon>Pseudomonadati</taxon>
        <taxon>Campylobacterota</taxon>
        <taxon>Epsilonproteobacteria</taxon>
        <taxon>Campylobacterales</taxon>
        <taxon>Sulfurimonadaceae</taxon>
        <taxon>Sulfurimonas</taxon>
    </lineage>
</organism>
<evidence type="ECO:0000313" key="3">
    <source>
        <dbReference type="Proteomes" id="UP000015520"/>
    </source>
</evidence>
<evidence type="ECO:0000256" key="1">
    <source>
        <dbReference type="SAM" id="SignalP"/>
    </source>
</evidence>
<evidence type="ECO:0000313" key="2">
    <source>
        <dbReference type="EMBL" id="EQB39563.1"/>
    </source>
</evidence>
<keyword evidence="3" id="KW-1185">Reference proteome</keyword>
<gene>
    <name evidence="2" type="ORF">M947_06110</name>
</gene>
<dbReference type="Gene3D" id="2.40.160.10">
    <property type="entry name" value="Porin"/>
    <property type="match status" value="1"/>
</dbReference>
<dbReference type="PATRIC" id="fig|1172190.3.peg.1187"/>
<feature type="chain" id="PRO_5004566596" description="Porin domain-containing protein" evidence="1">
    <location>
        <begin position="21"/>
        <end position="423"/>
    </location>
</feature>
<comment type="caution">
    <text evidence="2">The sequence shown here is derived from an EMBL/GenBank/DDBJ whole genome shotgun (WGS) entry which is preliminary data.</text>
</comment>
<feature type="signal peptide" evidence="1">
    <location>
        <begin position="1"/>
        <end position="20"/>
    </location>
</feature>
<dbReference type="EMBL" id="AUPZ01000007">
    <property type="protein sequence ID" value="EQB39563.1"/>
    <property type="molecule type" value="Genomic_DNA"/>
</dbReference>
<protein>
    <recommendedName>
        <fullName evidence="4">Porin domain-containing protein</fullName>
    </recommendedName>
</protein>
<accession>T0L1B6</accession>
<sequence length="423" mass="45020">MKKTMVSLAAASLIATTAMAADKGIDIVTTGQAVLYYETGTNNGDGTEDVFHKDNSQANVGLQLNLDADLKNNFTFGSQLSYLGTAGLEKNLVTAEKQPGINNTDTRNQVALTQIFVAKKIANTTVKIGRQELPKSLSPFAYSEGWSVFKNTFDAILAVNTDIPDTTLVGAYVSGGTGMDLSSTGDLTPVASYAGKAAVDGTAYMLTVQNKSIPMTTVTASYYGVSQIKDSAYTTNLEGADALWADVAIAGKDLPMGLKLGLQGGTIMTDSSLLEDTTAFGVKVGIAPVEALTLCAAFTTVDGDDSKPAVAIKNFGTGIKSPLYTQMTYNQDAISLDADTFLLKAAYNTGDYGTVIAQGTMTSAGKANLMGADNDYNEFDLIYKVKAAGVQYFAGYIYRDFDKKNAINMDTEHRVRLWGRYNF</sequence>
<dbReference type="RefSeq" id="WP_021287485.1">
    <property type="nucleotide sequence ID" value="NZ_AUPZ01000007.1"/>
</dbReference>
<dbReference type="OrthoDB" id="9125at2"/>